<name>A0A485LLK5_9STRA</name>
<feature type="domain" description="C2 DOCK-type" evidence="4">
    <location>
        <begin position="380"/>
        <end position="541"/>
    </location>
</feature>
<protein>
    <submittedName>
        <fullName evidence="6">Aste57867_22956 protein</fullName>
    </submittedName>
</protein>
<dbReference type="Gene3D" id="2.60.40.150">
    <property type="entry name" value="C2 domain"/>
    <property type="match status" value="1"/>
</dbReference>
<evidence type="ECO:0000256" key="1">
    <source>
        <dbReference type="ARBA" id="ARBA00022553"/>
    </source>
</evidence>
<accession>A0A485LLK5</accession>
<proteinExistence type="inferred from homology"/>
<keyword evidence="7" id="KW-1185">Reference proteome</keyword>
<dbReference type="OrthoDB" id="47328at2759"/>
<dbReference type="PANTHER" id="PTHR23317:SF76">
    <property type="entry name" value="LD20667P"/>
    <property type="match status" value="1"/>
</dbReference>
<feature type="region of interest" description="Disordered" evidence="3">
    <location>
        <begin position="1"/>
        <end position="46"/>
    </location>
</feature>
<dbReference type="GO" id="GO:0007264">
    <property type="term" value="P:small GTPase-mediated signal transduction"/>
    <property type="evidence" value="ECO:0007669"/>
    <property type="project" value="InterPro"/>
</dbReference>
<feature type="compositionally biased region" description="Low complexity" evidence="3">
    <location>
        <begin position="28"/>
        <end position="41"/>
    </location>
</feature>
<dbReference type="EMBL" id="CAADRA010007246">
    <property type="protein sequence ID" value="VFT99606.1"/>
    <property type="molecule type" value="Genomic_DNA"/>
</dbReference>
<organism evidence="6 7">
    <name type="scientific">Aphanomyces stellatus</name>
    <dbReference type="NCBI Taxonomy" id="120398"/>
    <lineage>
        <taxon>Eukaryota</taxon>
        <taxon>Sar</taxon>
        <taxon>Stramenopiles</taxon>
        <taxon>Oomycota</taxon>
        <taxon>Saprolegniomycetes</taxon>
        <taxon>Saprolegniales</taxon>
        <taxon>Verrucalvaceae</taxon>
        <taxon>Aphanomyces</taxon>
    </lineage>
</organism>
<feature type="region of interest" description="Disordered" evidence="3">
    <location>
        <begin position="1004"/>
        <end position="1026"/>
    </location>
</feature>
<evidence type="ECO:0000256" key="2">
    <source>
        <dbReference type="PROSITE-ProRule" id="PRU00983"/>
    </source>
</evidence>
<gene>
    <name evidence="6" type="primary">Aste57867_22956</name>
    <name evidence="5" type="ORF">As57867_022885</name>
    <name evidence="6" type="ORF">ASTE57867_22956</name>
</gene>
<dbReference type="GO" id="GO:0005085">
    <property type="term" value="F:guanyl-nucleotide exchange factor activity"/>
    <property type="evidence" value="ECO:0007669"/>
    <property type="project" value="InterPro"/>
</dbReference>
<dbReference type="InterPro" id="IPR027007">
    <property type="entry name" value="C2_DOCK-type_domain"/>
</dbReference>
<evidence type="ECO:0000259" key="4">
    <source>
        <dbReference type="PROSITE" id="PS51650"/>
    </source>
</evidence>
<dbReference type="PANTHER" id="PTHR23317">
    <property type="entry name" value="DEDICATOR OF CYTOKINESIS DOCK"/>
    <property type="match status" value="1"/>
</dbReference>
<feature type="region of interest" description="Disordered" evidence="3">
    <location>
        <begin position="69"/>
        <end position="94"/>
    </location>
</feature>
<comment type="similarity">
    <text evidence="2">Belongs to the DOCK family.</text>
</comment>
<dbReference type="Proteomes" id="UP000332933">
    <property type="component" value="Unassembled WGS sequence"/>
</dbReference>
<evidence type="ECO:0000313" key="6">
    <source>
        <dbReference type="EMBL" id="VFT99606.1"/>
    </source>
</evidence>
<dbReference type="PROSITE" id="PS51650">
    <property type="entry name" value="C2_DOCK"/>
    <property type="match status" value="1"/>
</dbReference>
<dbReference type="EMBL" id="VJMH01007220">
    <property type="protein sequence ID" value="KAF0685082.1"/>
    <property type="molecule type" value="Genomic_DNA"/>
</dbReference>
<dbReference type="InterPro" id="IPR016024">
    <property type="entry name" value="ARM-type_fold"/>
</dbReference>
<keyword evidence="1" id="KW-0597">Phosphoprotein</keyword>
<dbReference type="InterPro" id="IPR026791">
    <property type="entry name" value="DOCK"/>
</dbReference>
<evidence type="ECO:0000256" key="3">
    <source>
        <dbReference type="SAM" id="MobiDB-lite"/>
    </source>
</evidence>
<reference evidence="5" key="2">
    <citation type="submission" date="2019-06" db="EMBL/GenBank/DDBJ databases">
        <title>Genomics analysis of Aphanomyces spp. identifies a new class of oomycete effector associated with host adaptation.</title>
        <authorList>
            <person name="Gaulin E."/>
        </authorList>
    </citation>
    <scope>NUCLEOTIDE SEQUENCE</scope>
    <source>
        <strain evidence="5">CBS 578.67</strain>
    </source>
</reference>
<dbReference type="Pfam" id="PF14429">
    <property type="entry name" value="DOCK-C2"/>
    <property type="match status" value="1"/>
</dbReference>
<dbReference type="SUPFAM" id="SSF48371">
    <property type="entry name" value="ARM repeat"/>
    <property type="match status" value="1"/>
</dbReference>
<evidence type="ECO:0000313" key="5">
    <source>
        <dbReference type="EMBL" id="KAF0685082.1"/>
    </source>
</evidence>
<reference evidence="6 7" key="1">
    <citation type="submission" date="2019-03" db="EMBL/GenBank/DDBJ databases">
        <authorList>
            <person name="Gaulin E."/>
            <person name="Dumas B."/>
        </authorList>
    </citation>
    <scope>NUCLEOTIDE SEQUENCE [LARGE SCALE GENOMIC DNA]</scope>
    <source>
        <strain evidence="6">CBS 568.67</strain>
    </source>
</reference>
<sequence length="1496" mass="165190">MKVEEGATFAVEKGTLEVGAIPRKPWRSIPSMSTSSAPSSSKELQTDLTLQEFTRPWRALRTVKKAEPHVHVPPEGDPHDPAASDLHAGNLLSHYEPNPAPSTSLFPHELHAPACFRDATAVDGSVAFKVSCKLSFNVGPIEPISCRLGLFDLNLGCRVSEDFVFQVNPPLSTAKEARLIKSAMFYVTPNQYLQNLYLVLQTSKVLQGDAEIATLHYCQPEKYTTEAEQAKLVDRAAECSARLGNVRQSLAWGAVSLSEGVRQVILYRQKNSMSDDQRVVQIPDASKGALKERVVPCVCELDIEKMDDVTIRSAKKRSLEMKVSATATALLYLMDPMFHDPTKELPESLQWCREVQPFCPPQSMALWGPTASGPVAVSFVHVLYLYPLSVDRFQHRNIAVKVQLVDSATAMELPLFFGPMTSLSLVSDVMCHVSYHTKTPAFEDEIKLALPLPLTDRHEVVFTFYQVHCKKMAAGKLPMDMIGRAVLPLVDAKTGVLVADTVHALPVVESELKGMAFQVRSRVLSSVYSQDAAIQAFLQAWHQPDISDDVLVQRMADLKQAPSIGVRFHVLRLCRQLLSYICVQDKPAVRTAAFATCLTVFDKCTVATSAAAAARKGSSTAAASASASNLSETGTLVLQYIDTIFDEDLPPTTTGVIGNNNNASCIRVYQAVIAEWITLLRHPSSDERKLAMTHANALLHLITKSLALQWHAPLPHAMEDVDVLASLLDVLLEASLQSDDGFIARKEMLQAAARFALSLFWIVKSPVAAEWIRTAVPRLAQAKDSAVMIHMTFPFLKILVEAEAFVAINTVGHYGRGDIPDAWLAHLLFTTLLQVVRDQTEDKIKSHAMAILRRLFVVQMRVSQHAERVAMMMLPVLPDLLALITQLDDDNDCDTLKRDALICLAATLSQVPEKNLKGFWKPKTVRGVMPVKRHGNVDDLAWNEALQDHVYLAMTGLRHVIDCFLADGLPWQQVLSPDCIEQGKQLSLLDIEVYMKHRNTRRSQLADEASATATSARNNTAHRSLPRNWGKNYMAQRKHSVDLLKPGNTISGGSSSDDKAVDDMDAQAKLLCTCVARVVVKAVQTLVHEVGRHLAHDADLLKRVVDLWFLLLTKIGHGHFDADVVSTVLTHLTVFLSRFQKPIFHSSTAMLMIDEAWSERLVVLAASSSTAAPLAATFLCDLLATAFDQLGSFVRLHHSIVRVVSKNLQLPLATALDAMDTFPDATTPFRPRLTAFVAFLRHVHTTWQQFDLLVHAMGDMPLILQPEVLQDALVEIVAALAPEELLDVQLMFLDALVQVHVRANQFAEAAQCKLLAVAMARRALVAPPPPEFYVAQLKLAKGYADQAGLPELALDIAESLLRECRRHHNLAEYAVGIKATDSALAALMAQHALSDAPPISRYFVVAVVGLQDEPEYIYKRSAFCHVTDMMDAIERHLSQRFEGYKIKPWGGKPDASENPNTTLYIRATPIEPAFKGETGREFTQASFLPSITLTLC</sequence>
<feature type="compositionally biased region" description="Basic and acidic residues" evidence="3">
    <location>
        <begin position="69"/>
        <end position="82"/>
    </location>
</feature>
<evidence type="ECO:0000313" key="7">
    <source>
        <dbReference type="Proteomes" id="UP000332933"/>
    </source>
</evidence>
<feature type="compositionally biased region" description="Low complexity" evidence="3">
    <location>
        <begin position="1009"/>
        <end position="1021"/>
    </location>
</feature>
<dbReference type="InterPro" id="IPR035892">
    <property type="entry name" value="C2_domain_sf"/>
</dbReference>